<evidence type="ECO:0000313" key="3">
    <source>
        <dbReference type="Proteomes" id="UP001595632"/>
    </source>
</evidence>
<reference evidence="3" key="1">
    <citation type="journal article" date="2019" name="Int. J. Syst. Evol. Microbiol.">
        <title>The Global Catalogue of Microorganisms (GCM) 10K type strain sequencing project: providing services to taxonomists for standard genome sequencing and annotation.</title>
        <authorList>
            <consortium name="The Broad Institute Genomics Platform"/>
            <consortium name="The Broad Institute Genome Sequencing Center for Infectious Disease"/>
            <person name="Wu L."/>
            <person name="Ma J."/>
        </authorList>
    </citation>
    <scope>NUCLEOTIDE SEQUENCE [LARGE SCALE GENOMIC DNA]</scope>
    <source>
        <strain evidence="3">KCTC 52366</strain>
    </source>
</reference>
<feature type="domain" description="YjiS-like" evidence="1">
    <location>
        <begin position="28"/>
        <end position="62"/>
    </location>
</feature>
<sequence>MALYDTARPTVDGRPAMRPAGLFGQFVGIFAAWNDTRVTRNALSHLSDHELDDLGLHRGDIDNVSRRGRR</sequence>
<keyword evidence="3" id="KW-1185">Reference proteome</keyword>
<evidence type="ECO:0000259" key="1">
    <source>
        <dbReference type="Pfam" id="PF06568"/>
    </source>
</evidence>
<organism evidence="2 3">
    <name type="scientific">Psychromarinibacter halotolerans</name>
    <dbReference type="NCBI Taxonomy" id="1775175"/>
    <lineage>
        <taxon>Bacteria</taxon>
        <taxon>Pseudomonadati</taxon>
        <taxon>Pseudomonadota</taxon>
        <taxon>Alphaproteobacteria</taxon>
        <taxon>Rhodobacterales</taxon>
        <taxon>Paracoccaceae</taxon>
        <taxon>Psychromarinibacter</taxon>
    </lineage>
</organism>
<accession>A0ABV7GM73</accession>
<name>A0ABV7GM73_9RHOB</name>
<protein>
    <submittedName>
        <fullName evidence="2">DUF1127 domain-containing protein</fullName>
    </submittedName>
</protein>
<dbReference type="Pfam" id="PF06568">
    <property type="entry name" value="YjiS-like"/>
    <property type="match status" value="1"/>
</dbReference>
<proteinExistence type="predicted"/>
<comment type="caution">
    <text evidence="2">The sequence shown here is derived from an EMBL/GenBank/DDBJ whole genome shotgun (WGS) entry which is preliminary data.</text>
</comment>
<dbReference type="EMBL" id="JBHRTB010000010">
    <property type="protein sequence ID" value="MFC3142729.1"/>
    <property type="molecule type" value="Genomic_DNA"/>
</dbReference>
<evidence type="ECO:0000313" key="2">
    <source>
        <dbReference type="EMBL" id="MFC3142729.1"/>
    </source>
</evidence>
<dbReference type="InterPro" id="IPR009506">
    <property type="entry name" value="YjiS-like"/>
</dbReference>
<dbReference type="RefSeq" id="WP_379560512.1">
    <property type="nucleotide sequence ID" value="NZ_JARGYD010000005.1"/>
</dbReference>
<gene>
    <name evidence="2" type="ORF">ACFOGP_08410</name>
</gene>
<dbReference type="Proteomes" id="UP001595632">
    <property type="component" value="Unassembled WGS sequence"/>
</dbReference>